<dbReference type="GO" id="GO:0016052">
    <property type="term" value="P:carbohydrate catabolic process"/>
    <property type="evidence" value="ECO:0007669"/>
    <property type="project" value="UniProtKB-ARBA"/>
</dbReference>
<dbReference type="InterPro" id="IPR036849">
    <property type="entry name" value="Enolase-like_C_sf"/>
</dbReference>
<dbReference type="GO" id="GO:0000287">
    <property type="term" value="F:magnesium ion binding"/>
    <property type="evidence" value="ECO:0007669"/>
    <property type="project" value="UniProtKB-ARBA"/>
</dbReference>
<evidence type="ECO:0000313" key="3">
    <source>
        <dbReference type="Proteomes" id="UP000184774"/>
    </source>
</evidence>
<dbReference type="PROSITE" id="PS00908">
    <property type="entry name" value="MR_MLE_1"/>
    <property type="match status" value="1"/>
</dbReference>
<dbReference type="PROSITE" id="PS00909">
    <property type="entry name" value="MR_MLE_2"/>
    <property type="match status" value="1"/>
</dbReference>
<evidence type="ECO:0000313" key="2">
    <source>
        <dbReference type="EMBL" id="SIO95936.1"/>
    </source>
</evidence>
<protein>
    <submittedName>
        <fullName evidence="2">Starvation-sensing protein RspA</fullName>
    </submittedName>
</protein>
<reference evidence="2 3" key="1">
    <citation type="submission" date="2016-12" db="EMBL/GenBank/DDBJ databases">
        <authorList>
            <person name="Song W.-J."/>
            <person name="Kurnit D.M."/>
        </authorList>
    </citation>
    <scope>NUCLEOTIDE SEQUENCE [LARGE SCALE GENOMIC DNA]</scope>
    <source>
        <strain evidence="2 3">CECT 9026</strain>
    </source>
</reference>
<feature type="domain" description="Mandelate racemase/muconate lactonizing enzyme C-terminal" evidence="1">
    <location>
        <begin position="129"/>
        <end position="257"/>
    </location>
</feature>
<dbReference type="SUPFAM" id="SSF54826">
    <property type="entry name" value="Enolase N-terminal domain-like"/>
    <property type="match status" value="1"/>
</dbReference>
<organism evidence="2 3">
    <name type="scientific">Vibrio spartinae</name>
    <dbReference type="NCBI Taxonomy" id="1918945"/>
    <lineage>
        <taxon>Bacteria</taxon>
        <taxon>Pseudomonadati</taxon>
        <taxon>Pseudomonadota</taxon>
        <taxon>Gammaproteobacteria</taxon>
        <taxon>Vibrionales</taxon>
        <taxon>Vibrionaceae</taxon>
        <taxon>Vibrio</taxon>
    </lineage>
</organism>
<dbReference type="SFLD" id="SFLDS00001">
    <property type="entry name" value="Enolase"/>
    <property type="match status" value="1"/>
</dbReference>
<proteinExistence type="predicted"/>
<dbReference type="SMART" id="SM00922">
    <property type="entry name" value="MR_MLE"/>
    <property type="match status" value="1"/>
</dbReference>
<dbReference type="PANTHER" id="PTHR48080:SF6">
    <property type="entry name" value="STARVATION-SENSING PROTEIN RSPA"/>
    <property type="match status" value="1"/>
</dbReference>
<dbReference type="SUPFAM" id="SSF51604">
    <property type="entry name" value="Enolase C-terminal domain-like"/>
    <property type="match status" value="1"/>
</dbReference>
<dbReference type="InterPro" id="IPR029065">
    <property type="entry name" value="Enolase_C-like"/>
</dbReference>
<name>A0A1N6M999_9VIBR</name>
<dbReference type="GO" id="GO:0008927">
    <property type="term" value="F:mannonate dehydratase activity"/>
    <property type="evidence" value="ECO:0007669"/>
    <property type="project" value="UniProtKB-ARBA"/>
</dbReference>
<dbReference type="InterPro" id="IPR029017">
    <property type="entry name" value="Enolase-like_N"/>
</dbReference>
<dbReference type="Pfam" id="PF02746">
    <property type="entry name" value="MR_MLE_N"/>
    <property type="match status" value="1"/>
</dbReference>
<sequence>MKITSAKVIVCSPGRNFVTLKIETDEGIYGLGDATVNGRELVVAQYLEEHVIPSLIGRDAGQIEDIWQFFYRGYYWKKGVIDMAALAAVDMALWDIKAKAAGMPLYQLLGGKSREYINVYTHVNGETIADVLADFEVALNKGYKFIRVQCGVPGLAKTYGVTKKGVAYEPANANLPEEQVWNTTKYLNSVEAVFKAVREKFGDEVELLTDVHHRLTPIEAASLGKMLEPYRLFWMEDPTPIDNQESFKLIRQHTTTKIAVGEVTSSIYDIKDLITNQLVDYIRTTIVHGGGITHIRQIANLAALYQIKTGFHGATDLSPITMGCALHVGTAINNFGIQEHMPHCQVTESVFTHAYQFDHGTFQVGEAPGHGVDINEELAAQYPYKRASLPVNRLEDGTLHPW</sequence>
<dbReference type="OrthoDB" id="103536at2"/>
<dbReference type="RefSeq" id="WP_074374415.1">
    <property type="nucleotide sequence ID" value="NZ_AP024908.1"/>
</dbReference>
<dbReference type="AlphaFoldDB" id="A0A1N6M999"/>
<dbReference type="Pfam" id="PF13378">
    <property type="entry name" value="MR_MLE_C"/>
    <property type="match status" value="1"/>
</dbReference>
<dbReference type="NCBIfam" id="NF043051">
    <property type="entry name" value="ManoateDhtManD"/>
    <property type="match status" value="1"/>
</dbReference>
<gene>
    <name evidence="2" type="primary">rspA</name>
    <name evidence="2" type="ORF">VSP9026_03689</name>
</gene>
<accession>A0A1N6M999</accession>
<dbReference type="EMBL" id="FSSB01000022">
    <property type="protein sequence ID" value="SIO95936.1"/>
    <property type="molecule type" value="Genomic_DNA"/>
</dbReference>
<dbReference type="InterPro" id="IPR013341">
    <property type="entry name" value="Mandelate_racemase_N_dom"/>
</dbReference>
<dbReference type="InterPro" id="IPR018110">
    <property type="entry name" value="Mandel_Rmase/mucon_lact_enz_CS"/>
</dbReference>
<dbReference type="InterPro" id="IPR034593">
    <property type="entry name" value="DgoD-like"/>
</dbReference>
<dbReference type="Gene3D" id="3.30.390.10">
    <property type="entry name" value="Enolase-like, N-terminal domain"/>
    <property type="match status" value="1"/>
</dbReference>
<dbReference type="InterPro" id="IPR013342">
    <property type="entry name" value="Mandelate_racemase_C"/>
</dbReference>
<dbReference type="NCBIfam" id="NF011654">
    <property type="entry name" value="PRK15072.1"/>
    <property type="match status" value="1"/>
</dbReference>
<dbReference type="PANTHER" id="PTHR48080">
    <property type="entry name" value="D-GALACTONATE DEHYDRATASE-RELATED"/>
    <property type="match status" value="1"/>
</dbReference>
<dbReference type="InterPro" id="IPR034589">
    <property type="entry name" value="D-mannonate_dehydratase-like"/>
</dbReference>
<dbReference type="Gene3D" id="3.20.20.120">
    <property type="entry name" value="Enolase-like C-terminal domain"/>
    <property type="match status" value="1"/>
</dbReference>
<dbReference type="Proteomes" id="UP000184774">
    <property type="component" value="Unassembled WGS sequence"/>
</dbReference>
<evidence type="ECO:0000259" key="1">
    <source>
        <dbReference type="SMART" id="SM00922"/>
    </source>
</evidence>
<dbReference type="SFLD" id="SFLDG00033">
    <property type="entry name" value="mannonate_dehydratase"/>
    <property type="match status" value="1"/>
</dbReference>
<dbReference type="GO" id="GO:0009063">
    <property type="term" value="P:amino acid catabolic process"/>
    <property type="evidence" value="ECO:0007669"/>
    <property type="project" value="InterPro"/>
</dbReference>